<evidence type="ECO:0000313" key="2">
    <source>
        <dbReference type="Proteomes" id="UP001501303"/>
    </source>
</evidence>
<sequence>MAASAVRTFLRWAIVKEKRTPRRRQAATILWEQNAESPRTMIWPLTPMARTVLTASAIRWAAPLAEPAEPLRSREATMTGAAIGVEAVTIWKCRPRCLV</sequence>
<dbReference type="EMBL" id="BAAAMJ010000001">
    <property type="protein sequence ID" value="GAA1894251.1"/>
    <property type="molecule type" value="Genomic_DNA"/>
</dbReference>
<proteinExistence type="predicted"/>
<comment type="caution">
    <text evidence="1">The sequence shown here is derived from an EMBL/GenBank/DDBJ whole genome shotgun (WGS) entry which is preliminary data.</text>
</comment>
<reference evidence="1 2" key="1">
    <citation type="journal article" date="2019" name="Int. J. Syst. Evol. Microbiol.">
        <title>The Global Catalogue of Microorganisms (GCM) 10K type strain sequencing project: providing services to taxonomists for standard genome sequencing and annotation.</title>
        <authorList>
            <consortium name="The Broad Institute Genomics Platform"/>
            <consortium name="The Broad Institute Genome Sequencing Center for Infectious Disease"/>
            <person name="Wu L."/>
            <person name="Ma J."/>
        </authorList>
    </citation>
    <scope>NUCLEOTIDE SEQUENCE [LARGE SCALE GENOMIC DNA]</scope>
    <source>
        <strain evidence="1 2">JCM 13581</strain>
    </source>
</reference>
<evidence type="ECO:0000313" key="1">
    <source>
        <dbReference type="EMBL" id="GAA1894251.1"/>
    </source>
</evidence>
<protein>
    <submittedName>
        <fullName evidence="1">Uncharacterized protein</fullName>
    </submittedName>
</protein>
<gene>
    <name evidence="1" type="ORF">GCM10009716_00160</name>
</gene>
<organism evidence="1 2">
    <name type="scientific">Streptomyces sodiiphilus</name>
    <dbReference type="NCBI Taxonomy" id="226217"/>
    <lineage>
        <taxon>Bacteria</taxon>
        <taxon>Bacillati</taxon>
        <taxon>Actinomycetota</taxon>
        <taxon>Actinomycetes</taxon>
        <taxon>Kitasatosporales</taxon>
        <taxon>Streptomycetaceae</taxon>
        <taxon>Streptomyces</taxon>
    </lineage>
</organism>
<name>A0ABN2NQ84_9ACTN</name>
<accession>A0ABN2NQ84</accession>
<dbReference type="Proteomes" id="UP001501303">
    <property type="component" value="Unassembled WGS sequence"/>
</dbReference>
<keyword evidence="2" id="KW-1185">Reference proteome</keyword>